<name>A0ABU8HIB6_9BACI</name>
<evidence type="ECO:0000313" key="1">
    <source>
        <dbReference type="EMBL" id="MEI5909145.1"/>
    </source>
</evidence>
<sequence length="49" mass="5274">MLKKLVIVGSLLYIIGGSSITADESNVSLFNSELGTGIHLTDEDLPFKH</sequence>
<keyword evidence="2" id="KW-1185">Reference proteome</keyword>
<dbReference type="Proteomes" id="UP001312865">
    <property type="component" value="Unassembled WGS sequence"/>
</dbReference>
<reference evidence="1 2" key="1">
    <citation type="journal article" date="2018" name="J. Microbiol.">
        <title>Bacillus spongiae sp. nov., isolated from sponge of Jeju Island.</title>
        <authorList>
            <person name="Lee G.E."/>
            <person name="Im W.T."/>
            <person name="Park J.S."/>
        </authorList>
    </citation>
    <scope>NUCLEOTIDE SEQUENCE [LARGE SCALE GENOMIC DNA]</scope>
    <source>
        <strain evidence="1 2">135PIL107-10</strain>
    </source>
</reference>
<dbReference type="EMBL" id="JBBAXC010000020">
    <property type="protein sequence ID" value="MEI5909145.1"/>
    <property type="molecule type" value="Genomic_DNA"/>
</dbReference>
<proteinExistence type="predicted"/>
<dbReference type="RefSeq" id="WP_336588591.1">
    <property type="nucleotide sequence ID" value="NZ_JBBAXC010000020.1"/>
</dbReference>
<evidence type="ECO:0000313" key="2">
    <source>
        <dbReference type="Proteomes" id="UP001312865"/>
    </source>
</evidence>
<protein>
    <recommendedName>
        <fullName evidence="3">Phr family secreted Rap phosphatase inhibitor</fullName>
    </recommendedName>
</protein>
<accession>A0ABU8HIB6</accession>
<gene>
    <name evidence="1" type="ORF">WAK64_19015</name>
</gene>
<evidence type="ECO:0008006" key="3">
    <source>
        <dbReference type="Google" id="ProtNLM"/>
    </source>
</evidence>
<organism evidence="1 2">
    <name type="scientific">Bacillus spongiae</name>
    <dbReference type="NCBI Taxonomy" id="2683610"/>
    <lineage>
        <taxon>Bacteria</taxon>
        <taxon>Bacillati</taxon>
        <taxon>Bacillota</taxon>
        <taxon>Bacilli</taxon>
        <taxon>Bacillales</taxon>
        <taxon>Bacillaceae</taxon>
        <taxon>Bacillus</taxon>
    </lineage>
</organism>
<comment type="caution">
    <text evidence="1">The sequence shown here is derived from an EMBL/GenBank/DDBJ whole genome shotgun (WGS) entry which is preliminary data.</text>
</comment>